<dbReference type="InterPro" id="IPR047655">
    <property type="entry name" value="Transpos_IS630-like"/>
</dbReference>
<dbReference type="Proteomes" id="UP001152795">
    <property type="component" value="Unassembled WGS sequence"/>
</dbReference>
<comment type="caution">
    <text evidence="1">The sequence shown here is derived from an EMBL/GenBank/DDBJ whole genome shotgun (WGS) entry which is preliminary data.</text>
</comment>
<gene>
    <name evidence="1" type="ORF">PACLA_8A070736</name>
</gene>
<dbReference type="NCBIfam" id="NF033545">
    <property type="entry name" value="transpos_IS630"/>
    <property type="match status" value="1"/>
</dbReference>
<dbReference type="InterPro" id="IPR038717">
    <property type="entry name" value="Tc1-like_DDE_dom"/>
</dbReference>
<protein>
    <submittedName>
        <fullName evidence="1">Ankyrin repeat domain-containing 34B</fullName>
    </submittedName>
</protein>
<name>A0A6S7IJZ7_PARCT</name>
<organism evidence="1 2">
    <name type="scientific">Paramuricea clavata</name>
    <name type="common">Red gorgonian</name>
    <name type="synonym">Violescent sea-whip</name>
    <dbReference type="NCBI Taxonomy" id="317549"/>
    <lineage>
        <taxon>Eukaryota</taxon>
        <taxon>Metazoa</taxon>
        <taxon>Cnidaria</taxon>
        <taxon>Anthozoa</taxon>
        <taxon>Octocorallia</taxon>
        <taxon>Malacalcyonacea</taxon>
        <taxon>Plexauridae</taxon>
        <taxon>Paramuricea</taxon>
    </lineage>
</organism>
<dbReference type="EMBL" id="CACRXK020009288">
    <property type="protein sequence ID" value="CAB4016860.1"/>
    <property type="molecule type" value="Genomic_DNA"/>
</dbReference>
<dbReference type="InterPro" id="IPR009057">
    <property type="entry name" value="Homeodomain-like_sf"/>
</dbReference>
<dbReference type="PANTHER" id="PTHR46564:SF1">
    <property type="entry name" value="TRANSPOSASE"/>
    <property type="match status" value="1"/>
</dbReference>
<dbReference type="AlphaFoldDB" id="A0A6S7IJZ7"/>
<accession>A0A6S7IJZ7</accession>
<evidence type="ECO:0000313" key="1">
    <source>
        <dbReference type="EMBL" id="CAB4016860.1"/>
    </source>
</evidence>
<dbReference type="InterPro" id="IPR036397">
    <property type="entry name" value="RNaseH_sf"/>
</dbReference>
<dbReference type="GO" id="GO:0003676">
    <property type="term" value="F:nucleic acid binding"/>
    <property type="evidence" value="ECO:0007669"/>
    <property type="project" value="InterPro"/>
</dbReference>
<reference evidence="1" key="1">
    <citation type="submission" date="2020-04" db="EMBL/GenBank/DDBJ databases">
        <authorList>
            <person name="Alioto T."/>
            <person name="Alioto T."/>
            <person name="Gomez Garrido J."/>
        </authorList>
    </citation>
    <scope>NUCLEOTIDE SEQUENCE</scope>
    <source>
        <strain evidence="1">A484AB</strain>
    </source>
</reference>
<dbReference type="Gene3D" id="3.30.420.10">
    <property type="entry name" value="Ribonuclease H-like superfamily/Ribonuclease H"/>
    <property type="match status" value="1"/>
</dbReference>
<sequence length="355" mass="39994">MNVNRFGRSYIPGKAIEDDFRRVIIEKIIAAGGERSTGYIPVCRSHLATNLTISVFTLNKIWKRFCEEYSVSAYPTGGSFQGKLTNEDLKLIEVLKHEKPSTSLAEISSILLEMGNSASISAISQALKTRMPSGHQYSRKKLTMIARERFTQDNILYTQLFIDYLSAKNPYRIKFFDESGLKLPDCRTRVYGHAPVGMRCVELVKKRETRNVTLNMLVSLNGPEYFNLIDGATDTVEFLNFFTEAAEAVNISTGRPALENGDIIVMDNLNVHHYDGGTILEDWLSEMGIELLYTPVYSPDFNPIESCFGKVKAVLNGQLQQIVQENLKLATVQAIETISSNDMKGYYKNTSYLFV</sequence>
<keyword evidence="2" id="KW-1185">Reference proteome</keyword>
<dbReference type="SUPFAM" id="SSF46689">
    <property type="entry name" value="Homeodomain-like"/>
    <property type="match status" value="1"/>
</dbReference>
<evidence type="ECO:0000313" key="2">
    <source>
        <dbReference type="Proteomes" id="UP001152795"/>
    </source>
</evidence>
<dbReference type="PANTHER" id="PTHR46564">
    <property type="entry name" value="TRANSPOSASE"/>
    <property type="match status" value="1"/>
</dbReference>
<dbReference type="Pfam" id="PF13358">
    <property type="entry name" value="DDE_3"/>
    <property type="match status" value="1"/>
</dbReference>
<proteinExistence type="predicted"/>
<dbReference type="OrthoDB" id="5947358at2759"/>